<comment type="caution">
    <text evidence="1">The sequence shown here is derived from an EMBL/GenBank/DDBJ whole genome shotgun (WGS) entry which is preliminary data.</text>
</comment>
<proteinExistence type="predicted"/>
<dbReference type="EMBL" id="CAJPWZ010001735">
    <property type="protein sequence ID" value="CAG2222233.1"/>
    <property type="molecule type" value="Genomic_DNA"/>
</dbReference>
<dbReference type="OrthoDB" id="6153340at2759"/>
<keyword evidence="2" id="KW-1185">Reference proteome</keyword>
<dbReference type="Proteomes" id="UP000683360">
    <property type="component" value="Unassembled WGS sequence"/>
</dbReference>
<organism evidence="1 2">
    <name type="scientific">Mytilus edulis</name>
    <name type="common">Blue mussel</name>
    <dbReference type="NCBI Taxonomy" id="6550"/>
    <lineage>
        <taxon>Eukaryota</taxon>
        <taxon>Metazoa</taxon>
        <taxon>Spiralia</taxon>
        <taxon>Lophotrochozoa</taxon>
        <taxon>Mollusca</taxon>
        <taxon>Bivalvia</taxon>
        <taxon>Autobranchia</taxon>
        <taxon>Pteriomorphia</taxon>
        <taxon>Mytilida</taxon>
        <taxon>Mytiloidea</taxon>
        <taxon>Mytilidae</taxon>
        <taxon>Mytilinae</taxon>
        <taxon>Mytilus</taxon>
    </lineage>
</organism>
<dbReference type="AlphaFoldDB" id="A0A8S3SLW6"/>
<sequence>MCLEELHDSLSTAYMDFNKTNIVNEGTQMMQKINKGVEPKLSSQSKLNQSALDKDDLLNSDQLQDCLGSREKQTFPDIDYAFFGYNILKGYPHAIGHDPGFTYPIFKIDYSEKRQSGDCRYFIPKGLVVVPDVSCALSFSSKTVKTTHELSKALSVSTSVHGGDGVPVFLRVLDIKNHTMKCLQGNQFTYFQKQSAGTTSLKW</sequence>
<evidence type="ECO:0000313" key="1">
    <source>
        <dbReference type="EMBL" id="CAG2222233.1"/>
    </source>
</evidence>
<name>A0A8S3SLW6_MYTED</name>
<reference evidence="1" key="1">
    <citation type="submission" date="2021-03" db="EMBL/GenBank/DDBJ databases">
        <authorList>
            <person name="Bekaert M."/>
        </authorList>
    </citation>
    <scope>NUCLEOTIDE SEQUENCE</scope>
</reference>
<protein>
    <submittedName>
        <fullName evidence="1">Uncharacterized protein</fullName>
    </submittedName>
</protein>
<evidence type="ECO:0000313" key="2">
    <source>
        <dbReference type="Proteomes" id="UP000683360"/>
    </source>
</evidence>
<gene>
    <name evidence="1" type="ORF">MEDL_35582</name>
</gene>
<accession>A0A8S3SLW6</accession>